<dbReference type="EMBL" id="VSRR010110633">
    <property type="protein sequence ID" value="MPC97598.1"/>
    <property type="molecule type" value="Genomic_DNA"/>
</dbReference>
<dbReference type="AlphaFoldDB" id="A0A5B7JX85"/>
<feature type="compositionally biased region" description="Pro residues" evidence="1">
    <location>
        <begin position="26"/>
        <end position="40"/>
    </location>
</feature>
<evidence type="ECO:0000313" key="3">
    <source>
        <dbReference type="Proteomes" id="UP000324222"/>
    </source>
</evidence>
<accession>A0A5B7JX85</accession>
<gene>
    <name evidence="2" type="ORF">E2C01_092918</name>
</gene>
<sequence>MTLASNPASLHSAWKSHAGSQAFPAIPCPPLSPPDNPPTHQPRNPESAQHQSQQKQTRKGQEM</sequence>
<feature type="region of interest" description="Disordered" evidence="1">
    <location>
        <begin position="1"/>
        <end position="63"/>
    </location>
</feature>
<organism evidence="2 3">
    <name type="scientific">Portunus trituberculatus</name>
    <name type="common">Swimming crab</name>
    <name type="synonym">Neptunus trituberculatus</name>
    <dbReference type="NCBI Taxonomy" id="210409"/>
    <lineage>
        <taxon>Eukaryota</taxon>
        <taxon>Metazoa</taxon>
        <taxon>Ecdysozoa</taxon>
        <taxon>Arthropoda</taxon>
        <taxon>Crustacea</taxon>
        <taxon>Multicrustacea</taxon>
        <taxon>Malacostraca</taxon>
        <taxon>Eumalacostraca</taxon>
        <taxon>Eucarida</taxon>
        <taxon>Decapoda</taxon>
        <taxon>Pleocyemata</taxon>
        <taxon>Brachyura</taxon>
        <taxon>Eubrachyura</taxon>
        <taxon>Portunoidea</taxon>
        <taxon>Portunidae</taxon>
        <taxon>Portuninae</taxon>
        <taxon>Portunus</taxon>
    </lineage>
</organism>
<reference evidence="2 3" key="1">
    <citation type="submission" date="2019-05" db="EMBL/GenBank/DDBJ databases">
        <title>Another draft genome of Portunus trituberculatus and its Hox gene families provides insights of decapod evolution.</title>
        <authorList>
            <person name="Jeong J.-H."/>
            <person name="Song I."/>
            <person name="Kim S."/>
            <person name="Choi T."/>
            <person name="Kim D."/>
            <person name="Ryu S."/>
            <person name="Kim W."/>
        </authorList>
    </citation>
    <scope>NUCLEOTIDE SEQUENCE [LARGE SCALE GENOMIC DNA]</scope>
    <source>
        <tissue evidence="2">Muscle</tissue>
    </source>
</reference>
<protein>
    <submittedName>
        <fullName evidence="2">Uncharacterized protein</fullName>
    </submittedName>
</protein>
<evidence type="ECO:0000256" key="1">
    <source>
        <dbReference type="SAM" id="MobiDB-lite"/>
    </source>
</evidence>
<comment type="caution">
    <text evidence="2">The sequence shown here is derived from an EMBL/GenBank/DDBJ whole genome shotgun (WGS) entry which is preliminary data.</text>
</comment>
<evidence type="ECO:0000313" key="2">
    <source>
        <dbReference type="EMBL" id="MPC97598.1"/>
    </source>
</evidence>
<name>A0A5B7JX85_PORTR</name>
<feature type="compositionally biased region" description="Polar residues" evidence="1">
    <location>
        <begin position="41"/>
        <end position="55"/>
    </location>
</feature>
<keyword evidence="3" id="KW-1185">Reference proteome</keyword>
<dbReference type="Proteomes" id="UP000324222">
    <property type="component" value="Unassembled WGS sequence"/>
</dbReference>
<proteinExistence type="predicted"/>